<organism evidence="9 10">
    <name type="scientific">Halopseudomonas litoralis</name>
    <dbReference type="NCBI Taxonomy" id="797277"/>
    <lineage>
        <taxon>Bacteria</taxon>
        <taxon>Pseudomonadati</taxon>
        <taxon>Pseudomonadota</taxon>
        <taxon>Gammaproteobacteria</taxon>
        <taxon>Pseudomonadales</taxon>
        <taxon>Pseudomonadaceae</taxon>
        <taxon>Halopseudomonas</taxon>
    </lineage>
</organism>
<dbReference type="GO" id="GO:0022900">
    <property type="term" value="P:electron transport chain"/>
    <property type="evidence" value="ECO:0007669"/>
    <property type="project" value="InterPro"/>
</dbReference>
<keyword evidence="4" id="KW-0249">Electron transport</keyword>
<keyword evidence="8" id="KW-0732">Signal</keyword>
<feature type="binding site" description="covalent" evidence="7">
    <location>
        <position position="148"/>
    </location>
    <ligand>
        <name>heme c</name>
        <dbReference type="ChEBI" id="CHEBI:61717"/>
    </ligand>
</feature>
<sequence>MNRSVIAGVLSAALLSLSLSAQAVSPEEQIELRKAGYSYMSWNMGKIKAQVIDQSVAYNQTQVATAANTIAAIANSGMGALYGPGTDKQVGAQTTRVKPEMFDNFDDVAKISARLSDTTGKLAAAAASDDQAAIRVAFGEVGQTCKSCHDKYRQK</sequence>
<dbReference type="EMBL" id="LT629748">
    <property type="protein sequence ID" value="SDT02926.1"/>
    <property type="molecule type" value="Genomic_DNA"/>
</dbReference>
<dbReference type="Pfam" id="PF01322">
    <property type="entry name" value="Cytochrom_C_2"/>
    <property type="match status" value="1"/>
</dbReference>
<evidence type="ECO:0000256" key="6">
    <source>
        <dbReference type="PIRSR" id="PIRSR000027-1"/>
    </source>
</evidence>
<dbReference type="InterPro" id="IPR010980">
    <property type="entry name" value="Cyt_c/b562"/>
</dbReference>
<feature type="binding site" description="axial binding residue" evidence="6">
    <location>
        <position position="149"/>
    </location>
    <ligand>
        <name>heme c</name>
        <dbReference type="ChEBI" id="CHEBI:61717"/>
    </ligand>
    <ligandPart>
        <name>Fe</name>
        <dbReference type="ChEBI" id="CHEBI:18248"/>
    </ligandPart>
</feature>
<keyword evidence="3 6" id="KW-0479">Metal-binding</keyword>
<dbReference type="PRINTS" id="PR00608">
    <property type="entry name" value="CYTCHROMECII"/>
</dbReference>
<dbReference type="GO" id="GO:0009055">
    <property type="term" value="F:electron transfer activity"/>
    <property type="evidence" value="ECO:0007669"/>
    <property type="project" value="InterPro"/>
</dbReference>
<evidence type="ECO:0000256" key="1">
    <source>
        <dbReference type="ARBA" id="ARBA00022448"/>
    </source>
</evidence>
<evidence type="ECO:0000256" key="8">
    <source>
        <dbReference type="SAM" id="SignalP"/>
    </source>
</evidence>
<accession>A0A1H1X2T5</accession>
<evidence type="ECO:0000313" key="9">
    <source>
        <dbReference type="EMBL" id="SDT02926.1"/>
    </source>
</evidence>
<evidence type="ECO:0000256" key="7">
    <source>
        <dbReference type="PIRSR" id="PIRSR000027-2"/>
    </source>
</evidence>
<dbReference type="PROSITE" id="PS51009">
    <property type="entry name" value="CYTCII"/>
    <property type="match status" value="1"/>
</dbReference>
<keyword evidence="5 6" id="KW-0408">Iron</keyword>
<dbReference type="GO" id="GO:0020037">
    <property type="term" value="F:heme binding"/>
    <property type="evidence" value="ECO:0007669"/>
    <property type="project" value="InterPro"/>
</dbReference>
<dbReference type="STRING" id="797277.SAMN05216198_3456"/>
<dbReference type="PIRSF" id="PIRSF000027">
    <property type="entry name" value="Cytc_c_prime"/>
    <property type="match status" value="1"/>
</dbReference>
<dbReference type="InterPro" id="IPR012127">
    <property type="entry name" value="Cyt_c_prime"/>
</dbReference>
<evidence type="ECO:0000256" key="5">
    <source>
        <dbReference type="ARBA" id="ARBA00023004"/>
    </source>
</evidence>
<dbReference type="RefSeq" id="WP_090275421.1">
    <property type="nucleotide sequence ID" value="NZ_LT629748.1"/>
</dbReference>
<dbReference type="Proteomes" id="UP000243426">
    <property type="component" value="Chromosome I"/>
</dbReference>
<keyword evidence="10" id="KW-1185">Reference proteome</keyword>
<name>A0A1H1X2T5_9GAMM</name>
<dbReference type="SUPFAM" id="SSF47175">
    <property type="entry name" value="Cytochromes"/>
    <property type="match status" value="1"/>
</dbReference>
<dbReference type="InterPro" id="IPR002321">
    <property type="entry name" value="Cyt_c_II"/>
</dbReference>
<gene>
    <name evidence="9" type="ORF">SAMN05216198_3456</name>
</gene>
<evidence type="ECO:0000256" key="3">
    <source>
        <dbReference type="ARBA" id="ARBA00022723"/>
    </source>
</evidence>
<evidence type="ECO:0000256" key="2">
    <source>
        <dbReference type="ARBA" id="ARBA00022617"/>
    </source>
</evidence>
<evidence type="ECO:0000256" key="4">
    <source>
        <dbReference type="ARBA" id="ARBA00022982"/>
    </source>
</evidence>
<feature type="chain" id="PRO_5009265095" evidence="8">
    <location>
        <begin position="24"/>
        <end position="155"/>
    </location>
</feature>
<protein>
    <submittedName>
        <fullName evidence="9">Cytochrome c556</fullName>
    </submittedName>
</protein>
<dbReference type="OrthoDB" id="5520910at2"/>
<proteinExistence type="predicted"/>
<dbReference type="GO" id="GO:0042597">
    <property type="term" value="C:periplasmic space"/>
    <property type="evidence" value="ECO:0007669"/>
    <property type="project" value="InterPro"/>
</dbReference>
<keyword evidence="1" id="KW-0813">Transport</keyword>
<keyword evidence="2 7" id="KW-0349">Heme</keyword>
<evidence type="ECO:0000313" key="10">
    <source>
        <dbReference type="Proteomes" id="UP000243426"/>
    </source>
</evidence>
<comment type="PTM">
    <text evidence="7">Binds 1 heme group per subunit.</text>
</comment>
<dbReference type="InterPro" id="IPR015984">
    <property type="entry name" value="Cyt_c_prime_subgr"/>
</dbReference>
<dbReference type="GO" id="GO:0005506">
    <property type="term" value="F:iron ion binding"/>
    <property type="evidence" value="ECO:0007669"/>
    <property type="project" value="InterPro"/>
</dbReference>
<feature type="signal peptide" evidence="8">
    <location>
        <begin position="1"/>
        <end position="23"/>
    </location>
</feature>
<reference evidence="10" key="1">
    <citation type="submission" date="2016-10" db="EMBL/GenBank/DDBJ databases">
        <authorList>
            <person name="Varghese N."/>
            <person name="Submissions S."/>
        </authorList>
    </citation>
    <scope>NUCLEOTIDE SEQUENCE [LARGE SCALE GENOMIC DNA]</scope>
    <source>
        <strain evidence="10">2SM5</strain>
    </source>
</reference>
<dbReference type="Gene3D" id="1.20.120.10">
    <property type="entry name" value="Cytochrome c/b562"/>
    <property type="match status" value="1"/>
</dbReference>
<feature type="binding site" description="covalent" evidence="7">
    <location>
        <position position="145"/>
    </location>
    <ligand>
        <name>heme c</name>
        <dbReference type="ChEBI" id="CHEBI:61717"/>
    </ligand>
</feature>
<dbReference type="AlphaFoldDB" id="A0A1H1X2T5"/>